<proteinExistence type="predicted"/>
<keyword evidence="3" id="KW-1185">Reference proteome</keyword>
<dbReference type="KEGG" id="paby:Ga0080574_TMP4567"/>
<gene>
    <name evidence="2" type="ORF">Ga0080574_TMP4567</name>
</gene>
<dbReference type="STRING" id="1250539.Ga0080574_TMP4567"/>
<feature type="signal peptide" evidence="1">
    <location>
        <begin position="1"/>
        <end position="19"/>
    </location>
</feature>
<name>A0A1P8UZT6_9RHOB</name>
<dbReference type="OrthoDB" id="7867343at2"/>
<keyword evidence="1" id="KW-0732">Signal</keyword>
<dbReference type="AlphaFoldDB" id="A0A1P8UZT6"/>
<feature type="chain" id="PRO_5011958716" evidence="1">
    <location>
        <begin position="20"/>
        <end position="106"/>
    </location>
</feature>
<accession>A0A1P8UZT6</accession>
<dbReference type="RefSeq" id="WP_076706111.1">
    <property type="nucleotide sequence ID" value="NZ_CP015093.1"/>
</dbReference>
<evidence type="ECO:0000256" key="1">
    <source>
        <dbReference type="SAM" id="SignalP"/>
    </source>
</evidence>
<sequence length="106" mass="11079" precursor="true">MLKKSLALLPLFATAGCLALPPQGTDAEDIAAFDEAVASVGCSLERESDYLPVELQTGLTREQIQQIAQYRIAGRQGVQTEAGGFRLTSGACAPVEEPATEVAEAG</sequence>
<dbReference type="PROSITE" id="PS51257">
    <property type="entry name" value="PROKAR_LIPOPROTEIN"/>
    <property type="match status" value="1"/>
</dbReference>
<organism evidence="2 3">
    <name type="scientific">Salipiger abyssi</name>
    <dbReference type="NCBI Taxonomy" id="1250539"/>
    <lineage>
        <taxon>Bacteria</taxon>
        <taxon>Pseudomonadati</taxon>
        <taxon>Pseudomonadota</taxon>
        <taxon>Alphaproteobacteria</taxon>
        <taxon>Rhodobacterales</taxon>
        <taxon>Roseobacteraceae</taxon>
        <taxon>Salipiger</taxon>
    </lineage>
</organism>
<protein>
    <submittedName>
        <fullName evidence="2">NADH dehydrogenase subunit E</fullName>
    </submittedName>
</protein>
<evidence type="ECO:0000313" key="2">
    <source>
        <dbReference type="EMBL" id="APZ54901.1"/>
    </source>
</evidence>
<dbReference type="EMBL" id="CP015093">
    <property type="protein sequence ID" value="APZ54901.1"/>
    <property type="molecule type" value="Genomic_DNA"/>
</dbReference>
<evidence type="ECO:0000313" key="3">
    <source>
        <dbReference type="Proteomes" id="UP000187059"/>
    </source>
</evidence>
<dbReference type="Proteomes" id="UP000187059">
    <property type="component" value="Chromosome"/>
</dbReference>
<reference evidence="2 3" key="1">
    <citation type="submission" date="2016-04" db="EMBL/GenBank/DDBJ databases">
        <title>Deep-sea bacteria in the southern Pacific.</title>
        <authorList>
            <person name="Tang K."/>
        </authorList>
    </citation>
    <scope>NUCLEOTIDE SEQUENCE [LARGE SCALE GENOMIC DNA]</scope>
    <source>
        <strain evidence="2 3">JLT2014</strain>
    </source>
</reference>